<reference evidence="2" key="1">
    <citation type="submission" date="2023-07" db="EMBL/GenBank/DDBJ databases">
        <title>Novel Mycoplasma species identified in domestic and wild animals.</title>
        <authorList>
            <person name="Volokhov D.V."/>
            <person name="Furtak V.A."/>
            <person name="Zagorodnyaya T.A."/>
        </authorList>
    </citation>
    <scope>NUCLEOTIDE SEQUENCE [LARGE SCALE GENOMIC DNA]</scope>
    <source>
        <strain evidence="2">92-19</strain>
    </source>
</reference>
<gene>
    <name evidence="1" type="ORF">N7603_06765</name>
</gene>
<dbReference type="Proteomes" id="UP001209076">
    <property type="component" value="Unassembled WGS sequence"/>
</dbReference>
<proteinExistence type="predicted"/>
<evidence type="ECO:0000313" key="1">
    <source>
        <dbReference type="EMBL" id="MCU0105354.1"/>
    </source>
</evidence>
<sequence length="97" mass="11313">MTSAQKQNLYRAYSDNIDQDLIPGPKMSYLSFINQPNPEVMVDMKCLDCHFALRVNFALYAEYMKLEKSPYPLDTCPHCRKLQFVPLDIYSKLIDSK</sequence>
<organism evidence="1 2">
    <name type="scientific">Paracholeplasma vituli</name>
    <dbReference type="NCBI Taxonomy" id="69473"/>
    <lineage>
        <taxon>Bacteria</taxon>
        <taxon>Bacillati</taxon>
        <taxon>Mycoplasmatota</taxon>
        <taxon>Mollicutes</taxon>
        <taxon>Acholeplasmatales</taxon>
        <taxon>Acholeplasmataceae</taxon>
        <taxon>Paracholeplasma</taxon>
    </lineage>
</organism>
<dbReference type="EMBL" id="JAOEGN010000012">
    <property type="protein sequence ID" value="MCU0105354.1"/>
    <property type="molecule type" value="Genomic_DNA"/>
</dbReference>
<comment type="caution">
    <text evidence="1">The sequence shown here is derived from an EMBL/GenBank/DDBJ whole genome shotgun (WGS) entry which is preliminary data.</text>
</comment>
<accession>A0ABT2PWL8</accession>
<name>A0ABT2PWL8_9MOLU</name>
<keyword evidence="2" id="KW-1185">Reference proteome</keyword>
<evidence type="ECO:0000313" key="2">
    <source>
        <dbReference type="Proteomes" id="UP001209076"/>
    </source>
</evidence>
<protein>
    <submittedName>
        <fullName evidence="1">Uncharacterized protein</fullName>
    </submittedName>
</protein>
<dbReference type="RefSeq" id="WP_262096658.1">
    <property type="nucleotide sequence ID" value="NZ_JAOEGN010000012.1"/>
</dbReference>